<evidence type="ECO:0000256" key="6">
    <source>
        <dbReference type="RuleBase" id="RU000682"/>
    </source>
</evidence>
<dbReference type="PANTHER" id="PTHR24329:SF543">
    <property type="entry name" value="FI01017P-RELATED"/>
    <property type="match status" value="1"/>
</dbReference>
<keyword evidence="2 5" id="KW-0238">DNA-binding</keyword>
<dbReference type="PANTHER" id="PTHR24329">
    <property type="entry name" value="HOMEOBOX PROTEIN ARISTALESS"/>
    <property type="match status" value="1"/>
</dbReference>
<evidence type="ECO:0000259" key="8">
    <source>
        <dbReference type="PROSITE" id="PS50071"/>
    </source>
</evidence>
<dbReference type="InterPro" id="IPR050649">
    <property type="entry name" value="Paired_Homeobox_TFs"/>
</dbReference>
<dbReference type="Gene3D" id="1.10.10.60">
    <property type="entry name" value="Homeodomain-like"/>
    <property type="match status" value="1"/>
</dbReference>
<reference evidence="9 10" key="1">
    <citation type="submission" date="2021-04" db="EMBL/GenBank/DDBJ databases">
        <authorList>
            <person name="Bliznina A."/>
        </authorList>
    </citation>
    <scope>NUCLEOTIDE SEQUENCE [LARGE SCALE GENOMIC DNA]</scope>
</reference>
<comment type="subcellular location">
    <subcellularLocation>
        <location evidence="1 5 6">Nucleus</location>
    </subcellularLocation>
</comment>
<feature type="domain" description="Homeobox" evidence="8">
    <location>
        <begin position="136"/>
        <end position="196"/>
    </location>
</feature>
<feature type="compositionally biased region" description="Low complexity" evidence="7">
    <location>
        <begin position="69"/>
        <end position="100"/>
    </location>
</feature>
<dbReference type="EMBL" id="OU015569">
    <property type="protein sequence ID" value="CAG5094654.1"/>
    <property type="molecule type" value="Genomic_DNA"/>
</dbReference>
<evidence type="ECO:0000313" key="9">
    <source>
        <dbReference type="EMBL" id="CAG5094654.1"/>
    </source>
</evidence>
<dbReference type="SMART" id="SM00389">
    <property type="entry name" value="HOX"/>
    <property type="match status" value="1"/>
</dbReference>
<feature type="compositionally biased region" description="Polar residues" evidence="7">
    <location>
        <begin position="42"/>
        <end position="68"/>
    </location>
</feature>
<feature type="compositionally biased region" description="Low complexity" evidence="7">
    <location>
        <begin position="116"/>
        <end position="126"/>
    </location>
</feature>
<dbReference type="Proteomes" id="UP001158576">
    <property type="component" value="Chromosome XSR"/>
</dbReference>
<evidence type="ECO:0000256" key="3">
    <source>
        <dbReference type="ARBA" id="ARBA00023155"/>
    </source>
</evidence>
<gene>
    <name evidence="9" type="ORF">OKIOD_LOCUS5305</name>
</gene>
<evidence type="ECO:0000313" key="10">
    <source>
        <dbReference type="Proteomes" id="UP001158576"/>
    </source>
</evidence>
<keyword evidence="10" id="KW-1185">Reference proteome</keyword>
<feature type="DNA-binding region" description="Homeobox" evidence="5">
    <location>
        <begin position="138"/>
        <end position="197"/>
    </location>
</feature>
<sequence>MATDTETKREVMELPVTPTPTYNQQSPLGMFPTSLSRPWPESSPNTTPSGVSLNLGSPAGSASGQVLPTTTGNPATTVTSTAVTSSPSVANISSAGVKSSPSPPPGVPDASKDGKSSPTYSDSTSSRCFPYPYPTPARRRHRTSFTQEQLNLLESAFAKTQYPDIYYREELASRTKLTEARIQVWFQNRRAKFRKVQRQMMASNALQSQPNLLNRSPAGITPFSQGFQGLPCPSGLYSAAGSYSYYPLNTGVPGAPEQSPLNTGDSALDNASAASAWGSYSRSFALPPSSAGFLPGNGNSAQNSLLQLAGLQGLDKWQ</sequence>
<dbReference type="InterPro" id="IPR001356">
    <property type="entry name" value="HD"/>
</dbReference>
<dbReference type="CDD" id="cd00086">
    <property type="entry name" value="homeodomain"/>
    <property type="match status" value="1"/>
</dbReference>
<accession>A0ABN7SBJ5</accession>
<dbReference type="InterPro" id="IPR017970">
    <property type="entry name" value="Homeobox_CS"/>
</dbReference>
<name>A0ABN7SBJ5_OIKDI</name>
<evidence type="ECO:0000256" key="4">
    <source>
        <dbReference type="ARBA" id="ARBA00023242"/>
    </source>
</evidence>
<feature type="compositionally biased region" description="Basic and acidic residues" evidence="7">
    <location>
        <begin position="1"/>
        <end position="12"/>
    </location>
</feature>
<evidence type="ECO:0000256" key="1">
    <source>
        <dbReference type="ARBA" id="ARBA00004123"/>
    </source>
</evidence>
<dbReference type="InterPro" id="IPR009057">
    <property type="entry name" value="Homeodomain-like_sf"/>
</dbReference>
<dbReference type="PROSITE" id="PS50071">
    <property type="entry name" value="HOMEOBOX_2"/>
    <property type="match status" value="1"/>
</dbReference>
<keyword evidence="4 5" id="KW-0539">Nucleus</keyword>
<feature type="region of interest" description="Disordered" evidence="7">
    <location>
        <begin position="1"/>
        <end position="141"/>
    </location>
</feature>
<dbReference type="PROSITE" id="PS00027">
    <property type="entry name" value="HOMEOBOX_1"/>
    <property type="match status" value="1"/>
</dbReference>
<evidence type="ECO:0000256" key="5">
    <source>
        <dbReference type="PROSITE-ProRule" id="PRU00108"/>
    </source>
</evidence>
<dbReference type="SUPFAM" id="SSF46689">
    <property type="entry name" value="Homeodomain-like"/>
    <property type="match status" value="1"/>
</dbReference>
<protein>
    <submittedName>
        <fullName evidence="9">Oidioi.mRNA.OKI2018_I69.XSR.g13747.t1.cds</fullName>
    </submittedName>
</protein>
<evidence type="ECO:0000256" key="7">
    <source>
        <dbReference type="SAM" id="MobiDB-lite"/>
    </source>
</evidence>
<organism evidence="9 10">
    <name type="scientific">Oikopleura dioica</name>
    <name type="common">Tunicate</name>
    <dbReference type="NCBI Taxonomy" id="34765"/>
    <lineage>
        <taxon>Eukaryota</taxon>
        <taxon>Metazoa</taxon>
        <taxon>Chordata</taxon>
        <taxon>Tunicata</taxon>
        <taxon>Appendicularia</taxon>
        <taxon>Copelata</taxon>
        <taxon>Oikopleuridae</taxon>
        <taxon>Oikopleura</taxon>
    </lineage>
</organism>
<proteinExistence type="predicted"/>
<evidence type="ECO:0000256" key="2">
    <source>
        <dbReference type="ARBA" id="ARBA00023125"/>
    </source>
</evidence>
<dbReference type="Pfam" id="PF00046">
    <property type="entry name" value="Homeodomain"/>
    <property type="match status" value="1"/>
</dbReference>
<keyword evidence="3 5" id="KW-0371">Homeobox</keyword>